<keyword evidence="5" id="KW-1185">Reference proteome</keyword>
<dbReference type="CDD" id="cd00761">
    <property type="entry name" value="Glyco_tranf_GTA_type"/>
    <property type="match status" value="1"/>
</dbReference>
<feature type="domain" description="Glycosyltransferase 2-like" evidence="3">
    <location>
        <begin position="13"/>
        <end position="135"/>
    </location>
</feature>
<comment type="caution">
    <text evidence="4">The sequence shown here is derived from an EMBL/GenBank/DDBJ whole genome shotgun (WGS) entry which is preliminary data.</text>
</comment>
<dbReference type="RefSeq" id="WP_113860158.1">
    <property type="nucleotide sequence ID" value="NZ_PDCG01000003.1"/>
</dbReference>
<keyword evidence="1" id="KW-0328">Glycosyltransferase</keyword>
<evidence type="ECO:0000256" key="2">
    <source>
        <dbReference type="ARBA" id="ARBA00022679"/>
    </source>
</evidence>
<evidence type="ECO:0000256" key="1">
    <source>
        <dbReference type="ARBA" id="ARBA00022676"/>
    </source>
</evidence>
<protein>
    <submittedName>
        <fullName evidence="4">Glycosyl transferase</fullName>
    </submittedName>
</protein>
<gene>
    <name evidence="4" type="ORF">CRD60_04840</name>
</gene>
<evidence type="ECO:0000313" key="5">
    <source>
        <dbReference type="Proteomes" id="UP000252530"/>
    </source>
</evidence>
<proteinExistence type="predicted"/>
<dbReference type="GO" id="GO:0016757">
    <property type="term" value="F:glycosyltransferase activity"/>
    <property type="evidence" value="ECO:0007669"/>
    <property type="project" value="UniProtKB-KW"/>
</dbReference>
<organism evidence="4 5">
    <name type="scientific">Bifidobacterium aemilianum</name>
    <dbReference type="NCBI Taxonomy" id="2493120"/>
    <lineage>
        <taxon>Bacteria</taxon>
        <taxon>Bacillati</taxon>
        <taxon>Actinomycetota</taxon>
        <taxon>Actinomycetes</taxon>
        <taxon>Bifidobacteriales</taxon>
        <taxon>Bifidobacteriaceae</taxon>
        <taxon>Bifidobacterium</taxon>
    </lineage>
</organism>
<keyword evidence="2 4" id="KW-0808">Transferase</keyword>
<dbReference type="Pfam" id="PF00535">
    <property type="entry name" value="Glycos_transf_2"/>
    <property type="match status" value="1"/>
</dbReference>
<dbReference type="PANTHER" id="PTHR22916">
    <property type="entry name" value="GLYCOSYLTRANSFERASE"/>
    <property type="match status" value="1"/>
</dbReference>
<reference evidence="4 5" key="1">
    <citation type="submission" date="2017-10" db="EMBL/GenBank/DDBJ databases">
        <title>Bifidobacterium xylocopum sp. nov. and Bifidobacterium aemilianum sp. nov., from the carpenter bee (Xylocopa violacea) digestive tract.</title>
        <authorList>
            <person name="Alberoni D."/>
            <person name="Baffoni L."/>
            <person name="Di Gioia D."/>
            <person name="Gaggia F."/>
            <person name="Biavati B."/>
        </authorList>
    </citation>
    <scope>NUCLEOTIDE SEQUENCE [LARGE SCALE GENOMIC DNA]</scope>
    <source>
        <strain evidence="4 5">XV10</strain>
    </source>
</reference>
<dbReference type="InterPro" id="IPR029044">
    <property type="entry name" value="Nucleotide-diphossugar_trans"/>
</dbReference>
<dbReference type="EMBL" id="PDCG01000003">
    <property type="protein sequence ID" value="RBP97909.1"/>
    <property type="molecule type" value="Genomic_DNA"/>
</dbReference>
<name>A0A366K8B1_9BIFI</name>
<evidence type="ECO:0000313" key="4">
    <source>
        <dbReference type="EMBL" id="RBP97909.1"/>
    </source>
</evidence>
<dbReference type="Gene3D" id="3.90.550.10">
    <property type="entry name" value="Spore Coat Polysaccharide Biosynthesis Protein SpsA, Chain A"/>
    <property type="match status" value="1"/>
</dbReference>
<dbReference type="SUPFAM" id="SSF53448">
    <property type="entry name" value="Nucleotide-diphospho-sugar transferases"/>
    <property type="match status" value="1"/>
</dbReference>
<sequence>MTTASPQGQPLVSIIVPIYNAEDYLPFCLDSILGQSYGNLQVLLVDDGSKDSSAQICDQYAAEDPRIEVIHQSNGGIGMAQNAGLDAARGQYIAFADNDDILDRRNIELLAVALQTTGADMSKARWRQFGLSQLTQVTQEAATGAPDPSSITVFENPLRAYQSVFCKSFRLLGDFLGRKTEARYFNEANWCRLYRAGVWQGVRFPEGMYAQDVMVAGRLYERMKKVADLDVNLYNWLQSPGSVTHAERGFGFHHDNFAAGAANFRLAHVHGITPMRSYYTMASALDAQAQLAAQDQGLAQAYGRDRRQAHELLASLGPVRRANCLLHRCVRSAEKRVYDRKIKNMS</sequence>
<dbReference type="OrthoDB" id="3171021at2"/>
<dbReference type="InterPro" id="IPR001173">
    <property type="entry name" value="Glyco_trans_2-like"/>
</dbReference>
<evidence type="ECO:0000259" key="3">
    <source>
        <dbReference type="Pfam" id="PF00535"/>
    </source>
</evidence>
<accession>A0A366K8B1</accession>
<dbReference type="AlphaFoldDB" id="A0A366K8B1"/>
<dbReference type="PANTHER" id="PTHR22916:SF51">
    <property type="entry name" value="GLYCOSYLTRANSFERASE EPSH-RELATED"/>
    <property type="match status" value="1"/>
</dbReference>
<dbReference type="Proteomes" id="UP000252530">
    <property type="component" value="Unassembled WGS sequence"/>
</dbReference>